<comment type="catalytic activity">
    <reaction evidence="10">
        <text>a 1,2-diacyl-sn-glycero-3-phospho-L-serine(in) = a 1,2-diacyl-sn-glycero-3-phospho-L-serine(out)</text>
        <dbReference type="Rhea" id="RHEA:38663"/>
        <dbReference type="ChEBI" id="CHEBI:57262"/>
    </reaction>
</comment>
<keyword evidence="8" id="KW-0445">Lipid transport</keyword>
<evidence type="ECO:0000256" key="12">
    <source>
        <dbReference type="ARBA" id="ARBA00024631"/>
    </source>
</evidence>
<feature type="region of interest" description="Disordered" evidence="13">
    <location>
        <begin position="309"/>
        <end position="329"/>
    </location>
</feature>
<evidence type="ECO:0000256" key="1">
    <source>
        <dbReference type="ARBA" id="ARBA00004406"/>
    </source>
</evidence>
<dbReference type="GO" id="GO:0006869">
    <property type="term" value="P:lipid transport"/>
    <property type="evidence" value="ECO:0007669"/>
    <property type="project" value="UniProtKB-KW"/>
</dbReference>
<dbReference type="GO" id="GO:0061709">
    <property type="term" value="P:reticulophagy"/>
    <property type="evidence" value="ECO:0007669"/>
    <property type="project" value="TreeGrafter"/>
</dbReference>
<evidence type="ECO:0000256" key="8">
    <source>
        <dbReference type="ARBA" id="ARBA00023055"/>
    </source>
</evidence>
<dbReference type="GO" id="GO:0032266">
    <property type="term" value="F:phosphatidylinositol-3-phosphate binding"/>
    <property type="evidence" value="ECO:0007669"/>
    <property type="project" value="TreeGrafter"/>
</dbReference>
<dbReference type="PANTHER" id="PTHR13190:SF1">
    <property type="entry name" value="AUTOPHAGY-RELATED 2, ISOFORM A"/>
    <property type="match status" value="1"/>
</dbReference>
<dbReference type="GO" id="GO:0000422">
    <property type="term" value="P:autophagy of mitochondrion"/>
    <property type="evidence" value="ECO:0007669"/>
    <property type="project" value="TreeGrafter"/>
</dbReference>
<evidence type="ECO:0000256" key="3">
    <source>
        <dbReference type="ARBA" id="ARBA00009714"/>
    </source>
</evidence>
<dbReference type="GO" id="GO:0000045">
    <property type="term" value="P:autophagosome assembly"/>
    <property type="evidence" value="ECO:0007669"/>
    <property type="project" value="TreeGrafter"/>
</dbReference>
<evidence type="ECO:0000256" key="7">
    <source>
        <dbReference type="ARBA" id="ARBA00023006"/>
    </source>
</evidence>
<sequence length="1789" mass="195826">MVSFSFLSSLAFPIWSSIPATIGSYIPENIQKRLVGYLLQRTLGSFVKRDGLELDGIEAAIEQGRIRLSGLQIDTDSVNASLPADSPYRLRNGQLDVIDISLPFPNLWSGPLSLGISTIHLSFELHSLHRHQADPDEPHGTEEWNLDKSLHNASSDFVRTVLNPADDEQLQESLNVLGMKRNIDLLETDIDPFNVADPSEEEDFIPQAPGGFPSDRGALQGPEGQPVGSARMIEGLVEALLARLQVSIGNIEVHLHHEFPDTDCSSDRTVDLTLKMDGIRYALSQGHESELPRKTLTFDDIGLWMTSGNGTSAPAGAESPLSSDTRDTTGIDMMMSLGVADLRQSRMGIASTHDTPPHPSYGPASENEEEQNLQNNCAESLYQSAIGDAASSDTLPPPRIGSPSDDSVKKIFGLERKGIVFQMWKEMEGTEREKASTARISVDLGHLTAVIDTGQIESLIRLAGALSSSVASSFDPSAHSVSPAPKQSSTFQLQVSLSQLDLHYVYPSAVFEASSTATSWSRSEIGGRNDLHLSFRGLEVVKQSGEKTVATFSACSLSDIYRQMSGAKTEVRRQPLLQMGSTHDDVWLPAAADTKHAIDRLESSTAEAQVSVMLTHSGTITQIGDIHVYLDPVMIDRMRSPLFRLSRVFSDTFPSTAISSKDRTTRNLPASDLQLQIRSASARMYSPHRLPTNDGIRRARSRIGLNMGSIHLGRLEGDLFQAKLDWIQADLGKLTADDPLTWMTCGTVDSEDTQEKALDIRYAPSRSKRISIVVSSLSLDVNQPITHQLQYFADDWISWLDIVSADTARTSKEDSRLTDSRFLTQEDASSESASIASDDTIAEASSVECIVLEAVLSVRTDVRIVRLTAYNIDAVSRSSTGSKKGNVVDCTIFSVGMSETLTDNRRPVTILRSDLRDKARTGVETRPVLVVTILSTQEPVTGYKGTIVDLNLSNTFASISPGLAWVADMKAVLSSPPDVFSNMVPSDSMKVTLAMQDCSALMPATNRFGGISVDIGHCLVKTRLLASSTSRTLEVKLADIAISLSDNFRALVADGKQSERLVEDGDFALFCKLKESEISVSSHAGHKVKIELSHAVIEFSICADTLEILQDILRDISVGWASKPINQESPSVPASAIIDENGSSSDLQPMLGSLSDISPSAAASSFEEDLLHDDLPSNPKFVTKASRSKGKRPSWNESAEVGIAYQETITIVSRKPFDLYQDYLANLEESNLKSDSLSTSPLLVVGGSISIRILLFGGYDWQSTRSAIESETDLLRRRLRKLSQLISTGNAPPPELRRTNVELFNSIHIGIQEDDEFQDDEQLLAAIESELADLDSETASHTTYQPNMFARSNAGLPRVGHGNWRKLRRSRRPQMEFSLQDIAFRYSEEGPGEDIAGTLKFTVERAEIIDHIKSSTWKSFMTEMRKSGINLLGETGAKMVRVLVKWVNPGLQQATEARVNAEIAPLRFHIDQDALDFMKAFFSFSRKGESVSAETKDRASSRSKGFIQHVEIQPVQVKMDYKPRRLNLKALQRGSTMEVINLFHFESATMTLRHVTINGVSGWGELYSQLLSIWTPDVKANQMSDLLTGIAPVRSMVKAGSGVADLILLPLEQYRKDGKIVKGMRRGASSFATNTLSEVATIGAQLATGTQVILEKAERALGGRETEEARLPDMMESINLSEYEAAMAGKKSRYADQPANLNQGITAAYTSLASNLTSAAQTILAIPMEVIEETGSHQSATRKVIRAVPIAVLQGMIGITDAGRKTLFGVKNQLDPKNKGDIESKYKRR</sequence>
<evidence type="ECO:0000256" key="10">
    <source>
        <dbReference type="ARBA" id="ARBA00024479"/>
    </source>
</evidence>
<dbReference type="GO" id="GO:0061723">
    <property type="term" value="P:glycophagy"/>
    <property type="evidence" value="ECO:0007669"/>
    <property type="project" value="TreeGrafter"/>
</dbReference>
<evidence type="ECO:0000256" key="14">
    <source>
        <dbReference type="SAM" id="SignalP"/>
    </source>
</evidence>
<evidence type="ECO:0000256" key="4">
    <source>
        <dbReference type="ARBA" id="ARBA00018070"/>
    </source>
</evidence>
<evidence type="ECO:0000313" key="15">
    <source>
        <dbReference type="EMBL" id="GHJ84193.1"/>
    </source>
</evidence>
<protein>
    <recommendedName>
        <fullName evidence="4">Autophagy-related protein 2</fullName>
    </recommendedName>
</protein>
<evidence type="ECO:0000256" key="13">
    <source>
        <dbReference type="SAM" id="MobiDB-lite"/>
    </source>
</evidence>
<accession>A0A8H3TNB5</accession>
<dbReference type="Pfam" id="PF13329">
    <property type="entry name" value="ATG2_CAD"/>
    <property type="match status" value="1"/>
</dbReference>
<dbReference type="OrthoDB" id="2590940at2759"/>
<organism evidence="15 16">
    <name type="scientific">Naganishia liquefaciens</name>
    <dbReference type="NCBI Taxonomy" id="104408"/>
    <lineage>
        <taxon>Eukaryota</taxon>
        <taxon>Fungi</taxon>
        <taxon>Dikarya</taxon>
        <taxon>Basidiomycota</taxon>
        <taxon>Agaricomycotina</taxon>
        <taxon>Tremellomycetes</taxon>
        <taxon>Filobasidiales</taxon>
        <taxon>Filobasidiaceae</taxon>
        <taxon>Naganishia</taxon>
    </lineage>
</organism>
<dbReference type="GO" id="GO:0043495">
    <property type="term" value="F:protein-membrane adaptor activity"/>
    <property type="evidence" value="ECO:0007669"/>
    <property type="project" value="TreeGrafter"/>
</dbReference>
<keyword evidence="16" id="KW-1185">Reference proteome</keyword>
<comment type="caution">
    <text evidence="15">The sequence shown here is derived from an EMBL/GenBank/DDBJ whole genome shotgun (WGS) entry which is preliminary data.</text>
</comment>
<dbReference type="InterPro" id="IPR026849">
    <property type="entry name" value="ATG2"/>
</dbReference>
<name>A0A8H3TNB5_9TREE</name>
<comment type="subcellular location">
    <subcellularLocation>
        <location evidence="1">Endoplasmic reticulum membrane</location>
        <topology evidence="1">Peripheral membrane protein</topology>
    </subcellularLocation>
    <subcellularLocation>
        <location evidence="2">Preautophagosomal structure membrane</location>
        <topology evidence="2">Peripheral membrane protein</topology>
    </subcellularLocation>
</comment>
<reference evidence="15" key="1">
    <citation type="submission" date="2020-07" db="EMBL/GenBank/DDBJ databases">
        <title>Draft Genome Sequence of a Deep-Sea Yeast, Naganishia (Cryptococcus) liquefaciens strain N6.</title>
        <authorList>
            <person name="Han Y.W."/>
            <person name="Kajitani R."/>
            <person name="Morimoto H."/>
            <person name="Parhat M."/>
            <person name="Tsubouchi H."/>
            <person name="Bakenova O."/>
            <person name="Ogata M."/>
            <person name="Argunhan B."/>
            <person name="Aoki R."/>
            <person name="Kajiwara S."/>
            <person name="Itoh T."/>
            <person name="Iwasaki H."/>
        </authorList>
    </citation>
    <scope>NUCLEOTIDE SEQUENCE</scope>
    <source>
        <strain evidence="15">N6</strain>
    </source>
</reference>
<keyword evidence="5" id="KW-0813">Transport</keyword>
<proteinExistence type="inferred from homology"/>
<keyword evidence="7" id="KW-0072">Autophagy</keyword>
<dbReference type="GO" id="GO:0034727">
    <property type="term" value="P:piecemeal microautophagy of the nucleus"/>
    <property type="evidence" value="ECO:0007669"/>
    <property type="project" value="TreeGrafter"/>
</dbReference>
<feature type="region of interest" description="Disordered" evidence="13">
    <location>
        <begin position="388"/>
        <end position="407"/>
    </location>
</feature>
<feature type="region of interest" description="Disordered" evidence="13">
    <location>
        <begin position="349"/>
        <end position="373"/>
    </location>
</feature>
<comment type="catalytic activity">
    <reaction evidence="12">
        <text>a 1,2-diacyl-sn-glycero-3-phosphocholine(in) = a 1,2-diacyl-sn-glycero-3-phosphocholine(out)</text>
        <dbReference type="Rhea" id="RHEA:38571"/>
        <dbReference type="ChEBI" id="CHEBI:57643"/>
    </reaction>
</comment>
<dbReference type="GO" id="GO:0061908">
    <property type="term" value="C:phagophore"/>
    <property type="evidence" value="ECO:0007669"/>
    <property type="project" value="TreeGrafter"/>
</dbReference>
<keyword evidence="6" id="KW-0256">Endoplasmic reticulum</keyword>
<feature type="chain" id="PRO_5034121010" description="Autophagy-related protein 2" evidence="14">
    <location>
        <begin position="17"/>
        <end position="1789"/>
    </location>
</feature>
<evidence type="ECO:0000256" key="11">
    <source>
        <dbReference type="ARBA" id="ARBA00024615"/>
    </source>
</evidence>
<evidence type="ECO:0000256" key="2">
    <source>
        <dbReference type="ARBA" id="ARBA00004623"/>
    </source>
</evidence>
<dbReference type="Proteomes" id="UP000620104">
    <property type="component" value="Unassembled WGS sequence"/>
</dbReference>
<keyword evidence="14" id="KW-0732">Signal</keyword>
<evidence type="ECO:0000256" key="6">
    <source>
        <dbReference type="ARBA" id="ARBA00022824"/>
    </source>
</evidence>
<dbReference type="PANTHER" id="PTHR13190">
    <property type="entry name" value="AUTOPHAGY-RELATED 2, ISOFORM A"/>
    <property type="match status" value="1"/>
</dbReference>
<dbReference type="GO" id="GO:0034045">
    <property type="term" value="C:phagophore assembly site membrane"/>
    <property type="evidence" value="ECO:0007669"/>
    <property type="project" value="UniProtKB-SubCell"/>
</dbReference>
<comment type="catalytic activity">
    <reaction evidence="11">
        <text>a 1,2-diacyl-sn-glycero-3-phosphoethanolamine(in) = a 1,2-diacyl-sn-glycero-3-phosphoethanolamine(out)</text>
        <dbReference type="Rhea" id="RHEA:38895"/>
        <dbReference type="ChEBI" id="CHEBI:64612"/>
    </reaction>
</comment>
<dbReference type="GO" id="GO:0005789">
    <property type="term" value="C:endoplasmic reticulum membrane"/>
    <property type="evidence" value="ECO:0007669"/>
    <property type="project" value="UniProtKB-SubCell"/>
</dbReference>
<dbReference type="EMBL" id="BLZA01000007">
    <property type="protein sequence ID" value="GHJ84193.1"/>
    <property type="molecule type" value="Genomic_DNA"/>
</dbReference>
<gene>
    <name evidence="15" type="ORF">NliqN6_0595</name>
</gene>
<keyword evidence="9" id="KW-0472">Membrane</keyword>
<feature type="signal peptide" evidence="14">
    <location>
        <begin position="1"/>
        <end position="16"/>
    </location>
</feature>
<evidence type="ECO:0000256" key="5">
    <source>
        <dbReference type="ARBA" id="ARBA00022448"/>
    </source>
</evidence>
<evidence type="ECO:0000256" key="9">
    <source>
        <dbReference type="ARBA" id="ARBA00023136"/>
    </source>
</evidence>
<comment type="similarity">
    <text evidence="3">Belongs to the ATG2 family.</text>
</comment>
<evidence type="ECO:0000313" key="16">
    <source>
        <dbReference type="Proteomes" id="UP000620104"/>
    </source>
</evidence>